<feature type="signal peptide" evidence="1">
    <location>
        <begin position="1"/>
        <end position="25"/>
    </location>
</feature>
<proteinExistence type="predicted"/>
<dbReference type="STRING" id="1235788.C802_01389"/>
<comment type="caution">
    <text evidence="2">The sequence shown here is derived from an EMBL/GenBank/DDBJ whole genome shotgun (WGS) entry which is preliminary data.</text>
</comment>
<keyword evidence="3" id="KW-1185">Reference proteome</keyword>
<gene>
    <name evidence="2" type="ORF">C802_01389</name>
</gene>
<reference evidence="2 3" key="1">
    <citation type="submission" date="2013-04" db="EMBL/GenBank/DDBJ databases">
        <title>The Genome Sequence of Bacteroides massiliensis dnLKV3.</title>
        <authorList>
            <consortium name="The Broad Institute Genomics Platform"/>
            <consortium name="The Broad Institute Genome Sequencing Center for Infectious Disease"/>
            <person name="Earl A."/>
            <person name="Xavier R."/>
            <person name="Kuhn K."/>
            <person name="Stappenbeck T."/>
            <person name="Walker B."/>
            <person name="Young S."/>
            <person name="Zeng Q."/>
            <person name="Gargeya S."/>
            <person name="Fitzgerald M."/>
            <person name="Haas B."/>
            <person name="Abouelleil A."/>
            <person name="Allen A.W."/>
            <person name="Alvarado L."/>
            <person name="Arachchi H.M."/>
            <person name="Berlin A.M."/>
            <person name="Chapman S.B."/>
            <person name="Gainer-Dewar J."/>
            <person name="Goldberg J."/>
            <person name="Griggs A."/>
            <person name="Gujja S."/>
            <person name="Hansen M."/>
            <person name="Howarth C."/>
            <person name="Imamovic A."/>
            <person name="Ireland A."/>
            <person name="Larimer J."/>
            <person name="McCowan C."/>
            <person name="Murphy C."/>
            <person name="Pearson M."/>
            <person name="Poon T.W."/>
            <person name="Priest M."/>
            <person name="Roberts A."/>
            <person name="Saif S."/>
            <person name="Shea T."/>
            <person name="Sisk P."/>
            <person name="Sykes S."/>
            <person name="Wortman J."/>
            <person name="Nusbaum C."/>
            <person name="Birren B."/>
        </authorList>
    </citation>
    <scope>NUCLEOTIDE SEQUENCE [LARGE SCALE GENOMIC DNA]</scope>
    <source>
        <strain evidence="3">dnLKV3</strain>
    </source>
</reference>
<evidence type="ECO:0000313" key="3">
    <source>
        <dbReference type="Proteomes" id="UP000014200"/>
    </source>
</evidence>
<evidence type="ECO:0000313" key="2">
    <source>
        <dbReference type="EMBL" id="EOS13549.1"/>
    </source>
</evidence>
<sequence>MLTLKKSYKTLLIVLCALFTYSCCSNDELDIKNYQLQSIQWKLSADDTCTLFLPMR</sequence>
<feature type="chain" id="PRO_5004483405" evidence="1">
    <location>
        <begin position="26"/>
        <end position="56"/>
    </location>
</feature>
<dbReference type="AlphaFoldDB" id="R9I9B5"/>
<dbReference type="EMBL" id="ASSP01000009">
    <property type="protein sequence ID" value="EOS13549.1"/>
    <property type="molecule type" value="Genomic_DNA"/>
</dbReference>
<evidence type="ECO:0000256" key="1">
    <source>
        <dbReference type="SAM" id="SignalP"/>
    </source>
</evidence>
<dbReference type="PROSITE" id="PS51257">
    <property type="entry name" value="PROKAR_LIPOPROTEIN"/>
    <property type="match status" value="1"/>
</dbReference>
<accession>R9I9B5</accession>
<protein>
    <submittedName>
        <fullName evidence="2">Uncharacterized protein</fullName>
    </submittedName>
</protein>
<organism evidence="2 3">
    <name type="scientific">Phocaeicola sartorii</name>
    <dbReference type="NCBI Taxonomy" id="671267"/>
    <lineage>
        <taxon>Bacteria</taxon>
        <taxon>Pseudomonadati</taxon>
        <taxon>Bacteroidota</taxon>
        <taxon>Bacteroidia</taxon>
        <taxon>Bacteroidales</taxon>
        <taxon>Bacteroidaceae</taxon>
        <taxon>Phocaeicola</taxon>
    </lineage>
</organism>
<dbReference type="Proteomes" id="UP000014200">
    <property type="component" value="Unassembled WGS sequence"/>
</dbReference>
<name>R9I9B5_9BACT</name>
<dbReference type="HOGENOM" id="CLU_3004542_0_0_10"/>
<keyword evidence="1" id="KW-0732">Signal</keyword>